<dbReference type="InterPro" id="IPR038996">
    <property type="entry name" value="Gp14"/>
</dbReference>
<dbReference type="Pfam" id="PF24072">
    <property type="entry name" value="T7_gp14"/>
    <property type="match status" value="1"/>
</dbReference>
<accession>A0A7I9ZXC0</accession>
<evidence type="ECO:0000313" key="1">
    <source>
        <dbReference type="EMBL" id="GFH84794.1"/>
    </source>
</evidence>
<dbReference type="AlphaFoldDB" id="A0A7I9ZXC0"/>
<sequence>MGLIGSAIGAVGSIFGGISASKAMKKAKRNVEAQRKKNQDWYDRRYNEDATQRADAQRILTQTEESIKQRNKAAAGSAAVMGGTDESVAAAKEANNKALADATSQIAAQADERKDNIEATYLQNDNAFVEQLNAIEQGKASAISGAVQGVTNAASQMPF</sequence>
<proteinExistence type="predicted"/>
<dbReference type="EMBL" id="BLLS01000002">
    <property type="protein sequence ID" value="GFH84794.1"/>
    <property type="molecule type" value="Genomic_DNA"/>
</dbReference>
<protein>
    <submittedName>
        <fullName evidence="1">Uncharacterized protein</fullName>
    </submittedName>
</protein>
<name>A0A7I9ZXC0_9BACE</name>
<dbReference type="RefSeq" id="WP_172503491.1">
    <property type="nucleotide sequence ID" value="NZ_BLLS01000002.1"/>
</dbReference>
<gene>
    <name evidence="1" type="ORF">IMSAGC001_00189</name>
</gene>
<organism evidence="1 2">
    <name type="scientific">Bacteroides acidifaciens</name>
    <dbReference type="NCBI Taxonomy" id="85831"/>
    <lineage>
        <taxon>Bacteria</taxon>
        <taxon>Pseudomonadati</taxon>
        <taxon>Bacteroidota</taxon>
        <taxon>Bacteroidia</taxon>
        <taxon>Bacteroidales</taxon>
        <taxon>Bacteroidaceae</taxon>
        <taxon>Bacteroides</taxon>
    </lineage>
</organism>
<reference evidence="1 2" key="1">
    <citation type="journal article" date="2020" name="Microbiome">
        <title>Single-cell genomics of uncultured bacteria reveals dietary fiber responders in the mouse gut microbiota.</title>
        <authorList>
            <person name="Chijiiwa R."/>
            <person name="Hosokawa M."/>
            <person name="Kogawa M."/>
            <person name="Nishikawa Y."/>
            <person name="Ide K."/>
            <person name="Sakanashi C."/>
            <person name="Takahashi K."/>
            <person name="Takeyama H."/>
        </authorList>
    </citation>
    <scope>NUCLEOTIDE SEQUENCE [LARGE SCALE GENOMIC DNA]</scope>
    <source>
        <strain evidence="1">IMSAGC_001</strain>
    </source>
</reference>
<evidence type="ECO:0000313" key="2">
    <source>
        <dbReference type="Proteomes" id="UP000491181"/>
    </source>
</evidence>
<comment type="caution">
    <text evidence="1">The sequence shown here is derived from an EMBL/GenBank/DDBJ whole genome shotgun (WGS) entry which is preliminary data.</text>
</comment>
<dbReference type="Proteomes" id="UP000491181">
    <property type="component" value="Unassembled WGS sequence"/>
</dbReference>